<dbReference type="RefSeq" id="WP_377579881.1">
    <property type="nucleotide sequence ID" value="NZ_JBHTKA010000004.1"/>
</dbReference>
<organism evidence="1 2">
    <name type="scientific">Ohtaekwangia kribbensis</name>
    <dbReference type="NCBI Taxonomy" id="688913"/>
    <lineage>
        <taxon>Bacteria</taxon>
        <taxon>Pseudomonadati</taxon>
        <taxon>Bacteroidota</taxon>
        <taxon>Cytophagia</taxon>
        <taxon>Cytophagales</taxon>
        <taxon>Fulvivirgaceae</taxon>
        <taxon>Ohtaekwangia</taxon>
    </lineage>
</organism>
<proteinExistence type="predicted"/>
<dbReference type="Pfam" id="PF17963">
    <property type="entry name" value="Big_9"/>
    <property type="match status" value="1"/>
</dbReference>
<name>A0ABW3K2Z6_9BACT</name>
<accession>A0ABW3K2Z6</accession>
<dbReference type="EMBL" id="JBHTKA010000004">
    <property type="protein sequence ID" value="MFD1000462.1"/>
    <property type="molecule type" value="Genomic_DNA"/>
</dbReference>
<dbReference type="Proteomes" id="UP001597112">
    <property type="component" value="Unassembled WGS sequence"/>
</dbReference>
<comment type="caution">
    <text evidence="1">The sequence shown here is derived from an EMBL/GenBank/DDBJ whole genome shotgun (WGS) entry which is preliminary data.</text>
</comment>
<reference evidence="2" key="1">
    <citation type="journal article" date="2019" name="Int. J. Syst. Evol. Microbiol.">
        <title>The Global Catalogue of Microorganisms (GCM) 10K type strain sequencing project: providing services to taxonomists for standard genome sequencing and annotation.</title>
        <authorList>
            <consortium name="The Broad Institute Genomics Platform"/>
            <consortium name="The Broad Institute Genome Sequencing Center for Infectious Disease"/>
            <person name="Wu L."/>
            <person name="Ma J."/>
        </authorList>
    </citation>
    <scope>NUCLEOTIDE SEQUENCE [LARGE SCALE GENOMIC DNA]</scope>
    <source>
        <strain evidence="2">CCUG 58938</strain>
    </source>
</reference>
<evidence type="ECO:0000313" key="2">
    <source>
        <dbReference type="Proteomes" id="UP001597112"/>
    </source>
</evidence>
<evidence type="ECO:0000313" key="1">
    <source>
        <dbReference type="EMBL" id="MFD1000462.1"/>
    </source>
</evidence>
<gene>
    <name evidence="1" type="ORF">ACFQ21_14150</name>
</gene>
<sequence>MNPTPIKIKNWLQVIMIAAIAMLHYSCDVLQDDDPSNGSQVEISNDKVYVLPNGSAYIDLYSKVKTSGTVRLNISGQPRHGNITELSSGFLQYSPDNSFKRGQDAIAFSIYSESNEFIKFDSVIIIVEDDTTQLPCGIYPRNDSVYNVTGPVTINVLQNDVLCDSSDLIVEVYKPSSSFPPYAGTATVVSGNRIQYTPGGSFTGTDKIIYKVYSPTDTSKVGFGVVYIEKEQACNWQLRNDHYTVNTDSLTTNLLRLLVFANDTLCLDSSQCTFSISKAPRYGTASLYKTYAIDYIVPDTTATITDSLYYKVCHGSQCKEASVGITIH</sequence>
<keyword evidence="2" id="KW-1185">Reference proteome</keyword>
<protein>
    <submittedName>
        <fullName evidence="1">Ig-like domain-containing protein</fullName>
    </submittedName>
</protein>
<dbReference type="Gene3D" id="2.60.40.2810">
    <property type="match status" value="1"/>
</dbReference>